<dbReference type="PANTHER" id="PTHR11786:SF0">
    <property type="entry name" value="ARYLAMINE N-ACETYLTRANSFERASE 4-RELATED"/>
    <property type="match status" value="1"/>
</dbReference>
<comment type="similarity">
    <text evidence="1 2">Belongs to the arylamine N-acetyltransferase family.</text>
</comment>
<gene>
    <name evidence="3" type="ORF">FNA67_01475</name>
</gene>
<dbReference type="AlphaFoldDB" id="A0A5B9DIK9"/>
<dbReference type="KEGG" id="yti:FNA67_01475"/>
<evidence type="ECO:0000256" key="2">
    <source>
        <dbReference type="RuleBase" id="RU003452"/>
    </source>
</evidence>
<keyword evidence="4" id="KW-1185">Reference proteome</keyword>
<dbReference type="InterPro" id="IPR001447">
    <property type="entry name" value="Arylamine_N-AcTrfase"/>
</dbReference>
<dbReference type="PRINTS" id="PR01543">
    <property type="entry name" value="ANATRNSFRASE"/>
</dbReference>
<organism evidence="3 4">
    <name type="scientific">Paradevosia tibetensis</name>
    <dbReference type="NCBI Taxonomy" id="1447062"/>
    <lineage>
        <taxon>Bacteria</taxon>
        <taxon>Pseudomonadati</taxon>
        <taxon>Pseudomonadota</taxon>
        <taxon>Alphaproteobacteria</taxon>
        <taxon>Hyphomicrobiales</taxon>
        <taxon>Devosiaceae</taxon>
        <taxon>Paradevosia</taxon>
    </lineage>
</organism>
<accession>A0A5B9DIK9</accession>
<dbReference type="RefSeq" id="WP_147654814.1">
    <property type="nucleotide sequence ID" value="NZ_BMFM01000001.1"/>
</dbReference>
<dbReference type="GO" id="GO:0016407">
    <property type="term" value="F:acetyltransferase activity"/>
    <property type="evidence" value="ECO:0007669"/>
    <property type="project" value="InterPro"/>
</dbReference>
<dbReference type="EMBL" id="CP041690">
    <property type="protein sequence ID" value="QEE18927.1"/>
    <property type="molecule type" value="Genomic_DNA"/>
</dbReference>
<dbReference type="Gene3D" id="3.30.2140.10">
    <property type="entry name" value="Arylamine N-acetyltransferase"/>
    <property type="match status" value="1"/>
</dbReference>
<dbReference type="Pfam" id="PF00797">
    <property type="entry name" value="Acetyltransf_2"/>
    <property type="match status" value="1"/>
</dbReference>
<dbReference type="SUPFAM" id="SSF54001">
    <property type="entry name" value="Cysteine proteinases"/>
    <property type="match status" value="1"/>
</dbReference>
<evidence type="ECO:0000256" key="1">
    <source>
        <dbReference type="ARBA" id="ARBA00006547"/>
    </source>
</evidence>
<protein>
    <submittedName>
        <fullName evidence="3">Arylamine N-acetyltransferase</fullName>
    </submittedName>
</protein>
<dbReference type="OrthoDB" id="7181050at2"/>
<evidence type="ECO:0000313" key="3">
    <source>
        <dbReference type="EMBL" id="QEE18927.1"/>
    </source>
</evidence>
<reference evidence="3 4" key="1">
    <citation type="journal article" date="2015" name="Int. J. Syst. Evol. Microbiol.">
        <title>Youhaiella tibetensis gen. nov., sp. nov., isolated from subsurface sediment.</title>
        <authorList>
            <person name="Wang Y.X."/>
            <person name="Huang F.Q."/>
            <person name="Nogi Y."/>
            <person name="Pang S.J."/>
            <person name="Wang P.K."/>
            <person name="Lv J."/>
        </authorList>
    </citation>
    <scope>NUCLEOTIDE SEQUENCE [LARGE SCALE GENOMIC DNA]</scope>
    <source>
        <strain evidence="4">fig4</strain>
    </source>
</reference>
<proteinExistence type="inferred from homology"/>
<name>A0A5B9DIK9_9HYPH</name>
<dbReference type="Gene3D" id="2.40.128.150">
    <property type="entry name" value="Cysteine proteinases"/>
    <property type="match status" value="1"/>
</dbReference>
<evidence type="ECO:0000313" key="4">
    <source>
        <dbReference type="Proteomes" id="UP000321062"/>
    </source>
</evidence>
<dbReference type="Proteomes" id="UP000321062">
    <property type="component" value="Chromosome"/>
</dbReference>
<dbReference type="InterPro" id="IPR038765">
    <property type="entry name" value="Papain-like_cys_pep_sf"/>
</dbReference>
<keyword evidence="3" id="KW-0808">Transferase</keyword>
<sequence>MNEHVHLTAYFERIGFSGSIAPTLATLEALHALHPASIPFENLSPLIGLPVLLDQASLEQKLIHDKRGGYCYEHNMLFMRILRELDFPVTGYGARVLWGHPEGEERPVSHMVLGVDVGGATYLADVGFGSMTLTTPLRLRGGQEQETPFATYRLVGEAPSYRLEVRIGEEWKPVYAFDLIEKSEDDYAALNAATYPRFADMLVAARTEKDVRHTLRDLRLSHYGRDGGEPQRRILTSVAEIREALSETFGIALPPADLLDPALERVLASQQNQTVD</sequence>
<dbReference type="PANTHER" id="PTHR11786">
    <property type="entry name" value="N-HYDROXYARYLAMINE O-ACETYLTRANSFERASE"/>
    <property type="match status" value="1"/>
</dbReference>